<protein>
    <submittedName>
        <fullName evidence="1">Uncharacterized protein</fullName>
    </submittedName>
</protein>
<reference evidence="1 2" key="1">
    <citation type="submission" date="2015-06" db="EMBL/GenBank/DDBJ databases">
        <title>Draft Whole-Genome Sequence of the Entomopathogenic Bacterium Xenorhabdus khoisanae.</title>
        <authorList>
            <person name="Naidoo S."/>
            <person name="Featherston J."/>
            <person name="Gray V.M."/>
        </authorList>
    </citation>
    <scope>NUCLEOTIDE SEQUENCE [LARGE SCALE GENOMIC DNA]</scope>
    <source>
        <strain evidence="1 2">MCB</strain>
    </source>
</reference>
<dbReference type="RefSeq" id="WP_047961781.1">
    <property type="nucleotide sequence ID" value="NZ_CAWMBG010000013.1"/>
</dbReference>
<comment type="caution">
    <text evidence="1">The sequence shown here is derived from an EMBL/GenBank/DDBJ whole genome shotgun (WGS) entry which is preliminary data.</text>
</comment>
<dbReference type="EMBL" id="LFCV01000013">
    <property type="protein sequence ID" value="KMJ46699.1"/>
    <property type="molecule type" value="Genomic_DNA"/>
</dbReference>
<dbReference type="STRING" id="880157.AB204_02465"/>
<sequence length="126" mass="14384">MNKSQIFSSAHKIAKNTVATVGNYMIAFSLALRDIYSSMNNTEKKLLSMGFKAWERNGHRRIYINIERFEEVFGLKVSFYKTGNISSAKLNGEKISNSKACELIPLKAFYDCVNNEWNCGKLKPIF</sequence>
<dbReference type="OrthoDB" id="6717839at2"/>
<dbReference type="Proteomes" id="UP000036277">
    <property type="component" value="Unassembled WGS sequence"/>
</dbReference>
<evidence type="ECO:0000313" key="2">
    <source>
        <dbReference type="Proteomes" id="UP000036277"/>
    </source>
</evidence>
<evidence type="ECO:0000313" key="1">
    <source>
        <dbReference type="EMBL" id="KMJ46699.1"/>
    </source>
</evidence>
<proteinExistence type="predicted"/>
<organism evidence="1 2">
    <name type="scientific">Xenorhabdus khoisanae</name>
    <dbReference type="NCBI Taxonomy" id="880157"/>
    <lineage>
        <taxon>Bacteria</taxon>
        <taxon>Pseudomonadati</taxon>
        <taxon>Pseudomonadota</taxon>
        <taxon>Gammaproteobacteria</taxon>
        <taxon>Enterobacterales</taxon>
        <taxon>Morganellaceae</taxon>
        <taxon>Xenorhabdus</taxon>
    </lineage>
</organism>
<keyword evidence="2" id="KW-1185">Reference proteome</keyword>
<dbReference type="PATRIC" id="fig|880157.4.peg.514"/>
<accession>A0A0J5FWW6</accession>
<gene>
    <name evidence="1" type="ORF">AB204_02465</name>
</gene>
<name>A0A0J5FWW6_9GAMM</name>
<dbReference type="AlphaFoldDB" id="A0A0J5FWW6"/>